<evidence type="ECO:0000259" key="4">
    <source>
        <dbReference type="PROSITE" id="PS51747"/>
    </source>
</evidence>
<dbReference type="KEGG" id="tdl:TDEL_0E03880"/>
<gene>
    <name evidence="5" type="primary">TDEL0E03880</name>
    <name evidence="5" type="ORF">TDEL_0E03880</name>
</gene>
<dbReference type="Proteomes" id="UP000005627">
    <property type="component" value="Chromosome 5"/>
</dbReference>
<dbReference type="HOGENOM" id="CLU_025810_8_1_1"/>
<name>G8ZVI7_TORDE</name>
<dbReference type="GeneID" id="11504032"/>
<dbReference type="FunCoup" id="G8ZVI7">
    <property type="interactions" value="556"/>
</dbReference>
<dbReference type="GO" id="GO:0052717">
    <property type="term" value="F:tRNA-specific adenosine-34 deaminase activity"/>
    <property type="evidence" value="ECO:0007669"/>
    <property type="project" value="TreeGrafter"/>
</dbReference>
<evidence type="ECO:0000313" key="5">
    <source>
        <dbReference type="EMBL" id="CCE92631.1"/>
    </source>
</evidence>
<dbReference type="PROSITE" id="PS00903">
    <property type="entry name" value="CYT_DCMP_DEAMINASES_1"/>
    <property type="match status" value="1"/>
</dbReference>
<keyword evidence="6" id="KW-1185">Reference proteome</keyword>
<dbReference type="InParanoid" id="G8ZVI7"/>
<dbReference type="InterPro" id="IPR016193">
    <property type="entry name" value="Cytidine_deaminase-like"/>
</dbReference>
<keyword evidence="1" id="KW-0479">Metal-binding</keyword>
<dbReference type="Pfam" id="PF00383">
    <property type="entry name" value="dCMP_cyt_deam_1"/>
    <property type="match status" value="1"/>
</dbReference>
<dbReference type="PANTHER" id="PTHR11079">
    <property type="entry name" value="CYTOSINE DEAMINASE FAMILY MEMBER"/>
    <property type="match status" value="1"/>
</dbReference>
<dbReference type="PANTHER" id="PTHR11079:SF149">
    <property type="entry name" value="TRNA-SPECIFIC ADENOSINE DEAMINASE 2"/>
    <property type="match status" value="1"/>
</dbReference>
<dbReference type="GO" id="GO:0008270">
    <property type="term" value="F:zinc ion binding"/>
    <property type="evidence" value="ECO:0007669"/>
    <property type="project" value="InterPro"/>
</dbReference>
<evidence type="ECO:0000256" key="2">
    <source>
        <dbReference type="ARBA" id="ARBA00022801"/>
    </source>
</evidence>
<reference evidence="5 6" key="1">
    <citation type="journal article" date="2011" name="Proc. Natl. Acad. Sci. U.S.A.">
        <title>Evolutionary erosion of yeast sex chromosomes by mating-type switching accidents.</title>
        <authorList>
            <person name="Gordon J.L."/>
            <person name="Armisen D."/>
            <person name="Proux-Wera E."/>
            <person name="Oheigeartaigh S.S."/>
            <person name="Byrne K.P."/>
            <person name="Wolfe K.H."/>
        </authorList>
    </citation>
    <scope>NUCLEOTIDE SEQUENCE [LARGE SCALE GENOMIC DNA]</scope>
    <source>
        <strain evidence="6">ATCC 10662 / CBS 1146 / NBRC 0425 / NCYC 2629 / NRRL Y-866</strain>
    </source>
</reference>
<evidence type="ECO:0000313" key="6">
    <source>
        <dbReference type="Proteomes" id="UP000005627"/>
    </source>
</evidence>
<dbReference type="GO" id="GO:0002100">
    <property type="term" value="P:tRNA wobble adenosine to inosine editing"/>
    <property type="evidence" value="ECO:0007669"/>
    <property type="project" value="EnsemblFungi"/>
</dbReference>
<evidence type="ECO:0000256" key="3">
    <source>
        <dbReference type="ARBA" id="ARBA00022833"/>
    </source>
</evidence>
<evidence type="ECO:0000256" key="1">
    <source>
        <dbReference type="ARBA" id="ARBA00022723"/>
    </source>
</evidence>
<dbReference type="Gene3D" id="3.40.140.10">
    <property type="entry name" value="Cytidine Deaminase, domain 2"/>
    <property type="match status" value="1"/>
</dbReference>
<proteinExistence type="predicted"/>
<dbReference type="AlphaFoldDB" id="G8ZVI7"/>
<dbReference type="eggNOG" id="KOG1018">
    <property type="taxonomic scope" value="Eukaryota"/>
</dbReference>
<dbReference type="STRING" id="1076872.G8ZVI7"/>
<dbReference type="SUPFAM" id="SSF53927">
    <property type="entry name" value="Cytidine deaminase-like"/>
    <property type="match status" value="1"/>
</dbReference>
<dbReference type="GO" id="GO:0052718">
    <property type="term" value="C:tRNA-specific adenosine-34 deaminase complex"/>
    <property type="evidence" value="ECO:0007669"/>
    <property type="project" value="EnsemblFungi"/>
</dbReference>
<keyword evidence="3" id="KW-0862">Zinc</keyword>
<dbReference type="InterPro" id="IPR016192">
    <property type="entry name" value="APOBEC/CMP_deaminase_Zn-bd"/>
</dbReference>
<dbReference type="InterPro" id="IPR002125">
    <property type="entry name" value="CMP_dCMP_dom"/>
</dbReference>
<dbReference type="GO" id="GO:0005634">
    <property type="term" value="C:nucleus"/>
    <property type="evidence" value="ECO:0007669"/>
    <property type="project" value="TreeGrafter"/>
</dbReference>
<dbReference type="PROSITE" id="PS51747">
    <property type="entry name" value="CYT_DCMP_DEAMINASES_2"/>
    <property type="match status" value="1"/>
</dbReference>
<dbReference type="CDD" id="cd01285">
    <property type="entry name" value="nucleoside_deaminase"/>
    <property type="match status" value="1"/>
</dbReference>
<keyword evidence="2" id="KW-0378">Hydrolase</keyword>
<organism evidence="5 6">
    <name type="scientific">Torulaspora delbrueckii</name>
    <name type="common">Yeast</name>
    <name type="synonym">Candida colliculosa</name>
    <dbReference type="NCBI Taxonomy" id="4950"/>
    <lineage>
        <taxon>Eukaryota</taxon>
        <taxon>Fungi</taxon>
        <taxon>Dikarya</taxon>
        <taxon>Ascomycota</taxon>
        <taxon>Saccharomycotina</taxon>
        <taxon>Saccharomycetes</taxon>
        <taxon>Saccharomycetales</taxon>
        <taxon>Saccharomycetaceae</taxon>
        <taxon>Torulaspora</taxon>
    </lineage>
</organism>
<dbReference type="OrthoDB" id="1701769at2759"/>
<protein>
    <recommendedName>
        <fullName evidence="4">CMP/dCMP-type deaminase domain-containing protein</fullName>
    </recommendedName>
</protein>
<dbReference type="EMBL" id="HE616746">
    <property type="protein sequence ID" value="CCE92631.1"/>
    <property type="molecule type" value="Genomic_DNA"/>
</dbReference>
<sequence>MLAVHLDHMRKAVRLARYALDHNETPVACLLVDAKGHVVSWGINDTNRSLNGTAHAEFQAIDRLRDSNGVVDDEDLRHVISTCTLYVTVEPCVMCASALRQLGLPRVVFGCTNERFGGNGTVLAIQKGQSTPGPEYHVVPGILRREAVLLLRYFYVRSNERSPKPRNKTERQLDLESFPPLPWNEYLSREEFAAEIGSELLPAFDSQKDLDSEIEWSLVDEECKEVRPDFVPCKRVKLYR</sequence>
<dbReference type="GO" id="GO:0005737">
    <property type="term" value="C:cytoplasm"/>
    <property type="evidence" value="ECO:0007669"/>
    <property type="project" value="TreeGrafter"/>
</dbReference>
<dbReference type="RefSeq" id="XP_003681842.1">
    <property type="nucleotide sequence ID" value="XM_003681794.1"/>
</dbReference>
<feature type="domain" description="CMP/dCMP-type deaminase" evidence="4">
    <location>
        <begin position="3"/>
        <end position="123"/>
    </location>
</feature>
<accession>G8ZVI7</accession>